<evidence type="ECO:0000313" key="1">
    <source>
        <dbReference type="EMBL" id="MBF1447359.1"/>
    </source>
</evidence>
<reference evidence="1" key="1">
    <citation type="submission" date="2020-04" db="EMBL/GenBank/DDBJ databases">
        <title>Deep metagenomics examines the oral microbiome during advanced dental caries in children, revealing novel taxa and co-occurrences with host molecules.</title>
        <authorList>
            <person name="Baker J.L."/>
            <person name="Morton J.T."/>
            <person name="Dinis M."/>
            <person name="Alvarez R."/>
            <person name="Tran N.C."/>
            <person name="Knight R."/>
            <person name="Edlund A."/>
        </authorList>
    </citation>
    <scope>NUCLEOTIDE SEQUENCE</scope>
    <source>
        <strain evidence="1">JCVI_32_bin.50</strain>
    </source>
</reference>
<dbReference type="EMBL" id="JABZTM010000092">
    <property type="protein sequence ID" value="MBF1447359.1"/>
    <property type="molecule type" value="Genomic_DNA"/>
</dbReference>
<protein>
    <submittedName>
        <fullName evidence="1">Uncharacterized protein</fullName>
    </submittedName>
</protein>
<dbReference type="RefSeq" id="WP_278490809.1">
    <property type="nucleotide sequence ID" value="NZ_JABZTM010000092.1"/>
</dbReference>
<dbReference type="Proteomes" id="UP000787419">
    <property type="component" value="Unassembled WGS sequence"/>
</dbReference>
<gene>
    <name evidence="1" type="ORF">HXN55_08275</name>
</gene>
<sequence length="127" mass="14168">MARTETAIPFAPSYLAPSLDVRKTTPSCPAVRGGTSMIPYSLDNSSYDNLIVGIWNRQLSVFRTGDEYPCKGIGQYPYKGVCRYPYKGIGCRYYIPTIAGTIYLQLQVLNTDDGRCRIPMTTDTGHR</sequence>
<accession>A0A9D5WW31</accession>
<name>A0A9D5WW31_9BACT</name>
<evidence type="ECO:0000313" key="2">
    <source>
        <dbReference type="Proteomes" id="UP000787419"/>
    </source>
</evidence>
<proteinExistence type="predicted"/>
<dbReference type="AlphaFoldDB" id="A0A9D5WW31"/>
<organism evidence="1 2">
    <name type="scientific">Prevotella nigrescens</name>
    <dbReference type="NCBI Taxonomy" id="28133"/>
    <lineage>
        <taxon>Bacteria</taxon>
        <taxon>Pseudomonadati</taxon>
        <taxon>Bacteroidota</taxon>
        <taxon>Bacteroidia</taxon>
        <taxon>Bacteroidales</taxon>
        <taxon>Prevotellaceae</taxon>
        <taxon>Prevotella</taxon>
    </lineage>
</organism>
<comment type="caution">
    <text evidence="1">The sequence shown here is derived from an EMBL/GenBank/DDBJ whole genome shotgun (WGS) entry which is preliminary data.</text>
</comment>